<dbReference type="AlphaFoldDB" id="J3KUN0"/>
<keyword evidence="4" id="KW-1185">Reference proteome</keyword>
<proteinExistence type="predicted"/>
<dbReference type="Gramene" id="OB0068G10030.1">
    <property type="protein sequence ID" value="OB0068G10030.1"/>
    <property type="gene ID" value="OB0068G10030"/>
</dbReference>
<keyword evidence="2" id="KW-1133">Transmembrane helix</keyword>
<dbReference type="Proteomes" id="UP000006038">
    <property type="component" value="Unassembled WGS sequence"/>
</dbReference>
<accession>J3KUN0</accession>
<protein>
    <submittedName>
        <fullName evidence="3">Uncharacterized protein</fullName>
    </submittedName>
</protein>
<sequence length="50" mass="5424">MFLFGFSPAVHHDHGGQPGGSPFDDDGDRTPLVLLTFGSFSFIVLYLVVL</sequence>
<evidence type="ECO:0000313" key="3">
    <source>
        <dbReference type="EnsemblPlants" id="OB0068G10030.1"/>
    </source>
</evidence>
<dbReference type="HOGENOM" id="CLU_3127543_0_0_1"/>
<name>J3KUN0_ORYBR</name>
<evidence type="ECO:0000313" key="4">
    <source>
        <dbReference type="Proteomes" id="UP000006038"/>
    </source>
</evidence>
<feature type="region of interest" description="Disordered" evidence="1">
    <location>
        <begin position="1"/>
        <end position="25"/>
    </location>
</feature>
<feature type="transmembrane region" description="Helical" evidence="2">
    <location>
        <begin position="32"/>
        <end position="49"/>
    </location>
</feature>
<evidence type="ECO:0000256" key="2">
    <source>
        <dbReference type="SAM" id="Phobius"/>
    </source>
</evidence>
<evidence type="ECO:0000256" key="1">
    <source>
        <dbReference type="SAM" id="MobiDB-lite"/>
    </source>
</evidence>
<dbReference type="EnsemblPlants" id="OB0068G10030.1">
    <property type="protein sequence ID" value="OB0068G10030.1"/>
    <property type="gene ID" value="OB0068G10030"/>
</dbReference>
<keyword evidence="2" id="KW-0472">Membrane</keyword>
<organism evidence="3">
    <name type="scientific">Oryza brachyantha</name>
    <name type="common">malo sina</name>
    <dbReference type="NCBI Taxonomy" id="4533"/>
    <lineage>
        <taxon>Eukaryota</taxon>
        <taxon>Viridiplantae</taxon>
        <taxon>Streptophyta</taxon>
        <taxon>Embryophyta</taxon>
        <taxon>Tracheophyta</taxon>
        <taxon>Spermatophyta</taxon>
        <taxon>Magnoliopsida</taxon>
        <taxon>Liliopsida</taxon>
        <taxon>Poales</taxon>
        <taxon>Poaceae</taxon>
        <taxon>BOP clade</taxon>
        <taxon>Oryzoideae</taxon>
        <taxon>Oryzeae</taxon>
        <taxon>Oryzinae</taxon>
        <taxon>Oryza</taxon>
    </lineage>
</organism>
<reference evidence="3" key="1">
    <citation type="submission" date="2015-06" db="UniProtKB">
        <authorList>
            <consortium name="EnsemblPlants"/>
        </authorList>
    </citation>
    <scope>IDENTIFICATION</scope>
</reference>
<keyword evidence="2" id="KW-0812">Transmembrane</keyword>